<evidence type="ECO:0000256" key="2">
    <source>
        <dbReference type="ARBA" id="ARBA00012379"/>
    </source>
</evidence>
<protein>
    <recommendedName>
        <fullName evidence="2">dUTP diphosphatase</fullName>
        <ecNumber evidence="2">3.6.1.23</ecNumber>
    </recommendedName>
</protein>
<proteinExistence type="inferred from homology"/>
<dbReference type="STRING" id="33968.BMS77_06105"/>
<dbReference type="eggNOG" id="COG0756">
    <property type="taxonomic scope" value="Bacteria"/>
</dbReference>
<dbReference type="Pfam" id="PF00692">
    <property type="entry name" value="dUTPase"/>
    <property type="match status" value="1"/>
</dbReference>
<dbReference type="Proteomes" id="UP000192288">
    <property type="component" value="Unassembled WGS sequence"/>
</dbReference>
<comment type="similarity">
    <text evidence="1">Belongs to the dUTPase family.</text>
</comment>
<dbReference type="PANTHER" id="PTHR11241:SF0">
    <property type="entry name" value="DEOXYURIDINE 5'-TRIPHOSPHATE NUCLEOTIDOHYDROLASE"/>
    <property type="match status" value="1"/>
</dbReference>
<dbReference type="InterPro" id="IPR033704">
    <property type="entry name" value="dUTPase_trimeric"/>
</dbReference>
<dbReference type="AlphaFoldDB" id="A0A1X0VDA6"/>
<dbReference type="InterPro" id="IPR008181">
    <property type="entry name" value="dUTPase"/>
</dbReference>
<dbReference type="EC" id="3.6.1.23" evidence="2"/>
<evidence type="ECO:0000313" key="8">
    <source>
        <dbReference type="Proteomes" id="UP000192288"/>
    </source>
</evidence>
<organism evidence="7 8">
    <name type="scientific">Leuconostoc pseudomesenteroides</name>
    <dbReference type="NCBI Taxonomy" id="33968"/>
    <lineage>
        <taxon>Bacteria</taxon>
        <taxon>Bacillati</taxon>
        <taxon>Bacillota</taxon>
        <taxon>Bacilli</taxon>
        <taxon>Lactobacillales</taxon>
        <taxon>Lactobacillaceae</taxon>
        <taxon>Leuconostoc</taxon>
    </lineage>
</organism>
<comment type="caution">
    <text evidence="7">The sequence shown here is derived from an EMBL/GenBank/DDBJ whole genome shotgun (WGS) entry which is preliminary data.</text>
</comment>
<reference evidence="7 8" key="1">
    <citation type="journal article" date="2017" name="Front. Microbiol.">
        <title>Genomic Characterization of Dairy Associated Leuconostoc Species and Diversity of Leuconostocs in Undefined Mixed Mesophilic Starter Cultures.</title>
        <authorList>
            <person name="Frantzen C.A."/>
            <person name="Kot W."/>
            <person name="Pedersen T.B."/>
            <person name="Ardo Y.M."/>
            <person name="Broadbent J.R."/>
            <person name="Neve H."/>
            <person name="Hansen L.H."/>
            <person name="Dal Bello F."/>
            <person name="Ostlie H.M."/>
            <person name="Kleppen H.P."/>
            <person name="Vogensen F.K."/>
            <person name="Holo H."/>
        </authorList>
    </citation>
    <scope>NUCLEOTIDE SEQUENCE [LARGE SCALE GENOMIC DNA]</scope>
    <source>
        <strain evidence="7 8">LMGCF08</strain>
    </source>
</reference>
<dbReference type="InterPro" id="IPR036157">
    <property type="entry name" value="dUTPase-like_sf"/>
</dbReference>
<dbReference type="GO" id="GO:0006226">
    <property type="term" value="P:dUMP biosynthetic process"/>
    <property type="evidence" value="ECO:0007669"/>
    <property type="project" value="InterPro"/>
</dbReference>
<evidence type="ECO:0000259" key="6">
    <source>
        <dbReference type="Pfam" id="PF00692"/>
    </source>
</evidence>
<keyword evidence="3 7" id="KW-0378">Hydrolase</keyword>
<dbReference type="InterPro" id="IPR029054">
    <property type="entry name" value="dUTPase-like"/>
</dbReference>
<feature type="domain" description="dUTPase-like" evidence="6">
    <location>
        <begin position="73"/>
        <end position="178"/>
    </location>
</feature>
<dbReference type="GO" id="GO:0000287">
    <property type="term" value="F:magnesium ion binding"/>
    <property type="evidence" value="ECO:0007669"/>
    <property type="project" value="InterPro"/>
</dbReference>
<comment type="catalytic activity">
    <reaction evidence="5">
        <text>dUTP + H2O = dUMP + diphosphate + H(+)</text>
        <dbReference type="Rhea" id="RHEA:10248"/>
        <dbReference type="ChEBI" id="CHEBI:15377"/>
        <dbReference type="ChEBI" id="CHEBI:15378"/>
        <dbReference type="ChEBI" id="CHEBI:33019"/>
        <dbReference type="ChEBI" id="CHEBI:61555"/>
        <dbReference type="ChEBI" id="CHEBI:246422"/>
        <dbReference type="EC" id="3.6.1.23"/>
    </reaction>
</comment>
<name>A0A1X0VDA6_LEUPS</name>
<evidence type="ECO:0000256" key="3">
    <source>
        <dbReference type="ARBA" id="ARBA00022801"/>
    </source>
</evidence>
<dbReference type="PANTHER" id="PTHR11241">
    <property type="entry name" value="DEOXYURIDINE 5'-TRIPHOSPHATE NUCLEOTIDOHYDROLASE"/>
    <property type="match status" value="1"/>
</dbReference>
<dbReference type="RefSeq" id="WP_004910989.1">
    <property type="nucleotide sequence ID" value="NZ_MPLS01000016.1"/>
</dbReference>
<dbReference type="CDD" id="cd07557">
    <property type="entry name" value="trimeric_dUTPase"/>
    <property type="match status" value="1"/>
</dbReference>
<sequence length="180" mass="19696">MTRGFEIVSQYANAGLNLPKRSTTQAAGYDFEASADVTLPSVLSNPFFKGLNILSLGKLKGIRDDADLQDLLKPVLVPTGIKAYMAESEYLQLVSRSSGPIKKRIMMPNAIGIVDADYYNNDANEGEIFFQFINFGIKDVHIKKGERIGQGIFLPYLLADGDDQVAKQQRQGGFGSTGQN</sequence>
<evidence type="ECO:0000256" key="4">
    <source>
        <dbReference type="ARBA" id="ARBA00023080"/>
    </source>
</evidence>
<keyword evidence="4" id="KW-0546">Nucleotide metabolism</keyword>
<evidence type="ECO:0000256" key="5">
    <source>
        <dbReference type="ARBA" id="ARBA00047686"/>
    </source>
</evidence>
<gene>
    <name evidence="7" type="ORF">BMR96_05620</name>
</gene>
<dbReference type="SUPFAM" id="SSF51283">
    <property type="entry name" value="dUTPase-like"/>
    <property type="match status" value="1"/>
</dbReference>
<dbReference type="GO" id="GO:0004170">
    <property type="term" value="F:dUTP diphosphatase activity"/>
    <property type="evidence" value="ECO:0007669"/>
    <property type="project" value="UniProtKB-EC"/>
</dbReference>
<evidence type="ECO:0000313" key="7">
    <source>
        <dbReference type="EMBL" id="ORI97717.1"/>
    </source>
</evidence>
<dbReference type="EMBL" id="MPLS01000016">
    <property type="protein sequence ID" value="ORI97717.1"/>
    <property type="molecule type" value="Genomic_DNA"/>
</dbReference>
<dbReference type="Gene3D" id="2.70.40.10">
    <property type="match status" value="1"/>
</dbReference>
<dbReference type="GO" id="GO:0046081">
    <property type="term" value="P:dUTP catabolic process"/>
    <property type="evidence" value="ECO:0007669"/>
    <property type="project" value="InterPro"/>
</dbReference>
<evidence type="ECO:0000256" key="1">
    <source>
        <dbReference type="ARBA" id="ARBA00006581"/>
    </source>
</evidence>
<accession>A0A1X0VDA6</accession>